<accession>A0A654F9E7</accession>
<dbReference type="ExpressionAtlas" id="A0A654F9E7">
    <property type="expression patterns" value="baseline and differential"/>
</dbReference>
<protein>
    <submittedName>
        <fullName evidence="1">Uncharacterized protein</fullName>
    </submittedName>
</protein>
<reference evidence="1 2" key="1">
    <citation type="submission" date="2019-11" db="EMBL/GenBank/DDBJ databases">
        <authorList>
            <person name="Jiao W.-B."/>
            <person name="Schneeberger K."/>
        </authorList>
    </citation>
    <scope>NUCLEOTIDE SEQUENCE [LARGE SCALE GENOMIC DNA]</scope>
    <source>
        <strain evidence="2">cv. An-1</strain>
    </source>
</reference>
<name>A0A654F9E7_ARATH</name>
<dbReference type="PANTHER" id="PTHR15319:SF1">
    <property type="entry name" value="TATA BOX-BINDING PROTEIN-ASSOCIATED FACTOR RNA POLYMERASE I SUBUNIT C"/>
    <property type="match status" value="1"/>
</dbReference>
<dbReference type="Proteomes" id="UP000426265">
    <property type="component" value="Unassembled WGS sequence"/>
</dbReference>
<dbReference type="PANTHER" id="PTHR15319">
    <property type="entry name" value="TATA BOX-BINDING PROTEIN ASSOCIATED FACTOR RNA POLYMERASE I SUBUNIT C"/>
    <property type="match status" value="1"/>
</dbReference>
<dbReference type="AlphaFoldDB" id="A0A654F9E7"/>
<sequence length="873" mass="98413">MITRRRSPSKNPMEMITDEWGRKLCITSSPEESIGPFFSNPSDSQLLFSSPSLSPPILSITPHLTPARFLSVSGVPPSDSSAINSSFKISNPHDDTVRVLSYNRLQFLPFPSKNSVLVFFPTGTNLDQIGFLLLSYGDSGGLQVTGSDEGDVFVATERLFSRILKILVQPVSDFGAYKCSSSSGELGYVLVYSLYSIHWYCVKYDESQGKPVLRNLGCKQFKRFVIVSASWSPHVTGECLLLLDNGEVFVFDLSQRHCRVRGCKLKVSWESQGKSVNKSWLGCEFGWRVGVYIVARSDALFVIVKSTEDCSVRCLLEVESLNTAGAEVFVGFAKAGSDGFRFVLASQSYVFLCDARSGVPLLKWQHDVEKPCFMDVYSLSELGVRTFESNTSCLIIGSFWNAQSQMFCFGPSPSVGKDPSSLYVWELPHNLLLPVGKCLCGDCLFREVMIKESLPEWIDWQKKSVLVLGFGVLNKYLPLGSSDQSSGFTLIRLTSSGKLEAVKFRASRLKHLEVVAHKGSACKSDEVNLLYLPDDEEYKFPRRFNYLELEYLSAHRKGMLTGFLDSKMRTESSDFKKSESFSLICHEELCKKLKICGFGKGRSASSITAVFENINSPTSVFDIALRETWSSLPKEILMLAFSNYSEFADVLVDKKKQSLEFLVVPEFPQLPPFLLRNPSSRSSKWSKKEQPGVEVVGPVVPLPVLITLHEFHNGCLNSEQEFSPEAEFYNRCNQISKATRQIANSGRHETTISLDEDRADEMWLNSDSQEEKKTFIAYRPITKTAESDRLQQEVTTFVSRIRGCKEGDDNAVGRRGLELFDELSPVEMFFENREVNFDKFDMKAMLTDKTFHSQWQDRSSSYQEFLSQYHLKK</sequence>
<dbReference type="EMBL" id="CACRSJ010000106">
    <property type="protein sequence ID" value="VYS57790.1"/>
    <property type="molecule type" value="Genomic_DNA"/>
</dbReference>
<organism evidence="1 2">
    <name type="scientific">Arabidopsis thaliana</name>
    <name type="common">Mouse-ear cress</name>
    <dbReference type="NCBI Taxonomy" id="3702"/>
    <lineage>
        <taxon>Eukaryota</taxon>
        <taxon>Viridiplantae</taxon>
        <taxon>Streptophyta</taxon>
        <taxon>Embryophyta</taxon>
        <taxon>Tracheophyta</taxon>
        <taxon>Spermatophyta</taxon>
        <taxon>Magnoliopsida</taxon>
        <taxon>eudicotyledons</taxon>
        <taxon>Gunneridae</taxon>
        <taxon>Pentapetalae</taxon>
        <taxon>rosids</taxon>
        <taxon>malvids</taxon>
        <taxon>Brassicales</taxon>
        <taxon>Brassicaceae</taxon>
        <taxon>Camelineae</taxon>
        <taxon>Arabidopsis</taxon>
    </lineage>
</organism>
<evidence type="ECO:0000313" key="1">
    <source>
        <dbReference type="EMBL" id="VYS57790.1"/>
    </source>
</evidence>
<dbReference type="GO" id="GO:0006360">
    <property type="term" value="P:transcription by RNA polymerase I"/>
    <property type="evidence" value="ECO:0007669"/>
    <property type="project" value="InterPro"/>
</dbReference>
<proteinExistence type="predicted"/>
<dbReference type="InterPro" id="IPR038801">
    <property type="entry name" value="TAF1C"/>
</dbReference>
<gene>
    <name evidence="1" type="ORF">AN1_LOCUS13238</name>
</gene>
<evidence type="ECO:0000313" key="2">
    <source>
        <dbReference type="Proteomes" id="UP000426265"/>
    </source>
</evidence>